<gene>
    <name evidence="1" type="ORF">DARMORV10_C01P29260.1</name>
</gene>
<dbReference type="Proteomes" id="UP001295469">
    <property type="component" value="Chromosome C01"/>
</dbReference>
<protein>
    <submittedName>
        <fullName evidence="1">(rape) hypothetical protein</fullName>
    </submittedName>
</protein>
<accession>A0A816RS97</accession>
<dbReference type="AlphaFoldDB" id="A0A816RS97"/>
<sequence length="161" mass="18558">MTISGKTISEKARQRFDLSCLGHISIHIRKSSNLKLTRVPLLIPQDKNGNSAFFLAELKAGLCTTTVEVWLLRYWEARRFISEAGPTTYVASHHRLTSTTTLQVRRNPNRRGSTEETLQKAWVTCLRSDPTNMICKVGDYKQHWWPATPMPPYEKNFFCFI</sequence>
<name>A0A816RS97_BRANA</name>
<organism evidence="1">
    <name type="scientific">Brassica napus</name>
    <name type="common">Rape</name>
    <dbReference type="NCBI Taxonomy" id="3708"/>
    <lineage>
        <taxon>Eukaryota</taxon>
        <taxon>Viridiplantae</taxon>
        <taxon>Streptophyta</taxon>
        <taxon>Embryophyta</taxon>
        <taxon>Tracheophyta</taxon>
        <taxon>Spermatophyta</taxon>
        <taxon>Magnoliopsida</taxon>
        <taxon>eudicotyledons</taxon>
        <taxon>Gunneridae</taxon>
        <taxon>Pentapetalae</taxon>
        <taxon>rosids</taxon>
        <taxon>malvids</taxon>
        <taxon>Brassicales</taxon>
        <taxon>Brassicaceae</taxon>
        <taxon>Brassiceae</taxon>
        <taxon>Brassica</taxon>
    </lineage>
</organism>
<evidence type="ECO:0000313" key="1">
    <source>
        <dbReference type="EMBL" id="CAF2073639.1"/>
    </source>
</evidence>
<reference evidence="1" key="1">
    <citation type="submission" date="2021-01" db="EMBL/GenBank/DDBJ databases">
        <authorList>
            <consortium name="Genoscope - CEA"/>
            <person name="William W."/>
        </authorList>
    </citation>
    <scope>NUCLEOTIDE SEQUENCE</scope>
</reference>
<proteinExistence type="predicted"/>
<dbReference type="EMBL" id="HG994365">
    <property type="protein sequence ID" value="CAF2073639.1"/>
    <property type="molecule type" value="Genomic_DNA"/>
</dbReference>